<reference evidence="1 2" key="1">
    <citation type="submission" date="2022-03" db="EMBL/GenBank/DDBJ databases">
        <authorList>
            <person name="Nunn A."/>
            <person name="Chopra R."/>
            <person name="Nunn A."/>
            <person name="Contreras Garrido A."/>
        </authorList>
    </citation>
    <scope>NUCLEOTIDE SEQUENCE [LARGE SCALE GENOMIC DNA]</scope>
</reference>
<gene>
    <name evidence="1" type="ORF">TAV2_LOCUS19002</name>
</gene>
<protein>
    <submittedName>
        <fullName evidence="1">Uncharacterized protein</fullName>
    </submittedName>
</protein>
<accession>A0AAU9STS6</accession>
<dbReference type="EMBL" id="OU466862">
    <property type="protein sequence ID" value="CAH2072698.1"/>
    <property type="molecule type" value="Genomic_DNA"/>
</dbReference>
<sequence length="62" mass="6807">MAVGRNLRTAKLSGVYNTVQLYPAKEGIVRKTMELMDYLPPESNTNWSGFVASPPPQSPPLS</sequence>
<evidence type="ECO:0000313" key="1">
    <source>
        <dbReference type="EMBL" id="CAH2072698.1"/>
    </source>
</evidence>
<name>A0AAU9STS6_THLAR</name>
<organism evidence="1 2">
    <name type="scientific">Thlaspi arvense</name>
    <name type="common">Field penny-cress</name>
    <dbReference type="NCBI Taxonomy" id="13288"/>
    <lineage>
        <taxon>Eukaryota</taxon>
        <taxon>Viridiplantae</taxon>
        <taxon>Streptophyta</taxon>
        <taxon>Embryophyta</taxon>
        <taxon>Tracheophyta</taxon>
        <taxon>Spermatophyta</taxon>
        <taxon>Magnoliopsida</taxon>
        <taxon>eudicotyledons</taxon>
        <taxon>Gunneridae</taxon>
        <taxon>Pentapetalae</taxon>
        <taxon>rosids</taxon>
        <taxon>malvids</taxon>
        <taxon>Brassicales</taxon>
        <taxon>Brassicaceae</taxon>
        <taxon>Thlaspideae</taxon>
        <taxon>Thlaspi</taxon>
    </lineage>
</organism>
<dbReference type="Proteomes" id="UP000836841">
    <property type="component" value="Chromosome 6"/>
</dbReference>
<keyword evidence="2" id="KW-1185">Reference proteome</keyword>
<evidence type="ECO:0000313" key="2">
    <source>
        <dbReference type="Proteomes" id="UP000836841"/>
    </source>
</evidence>
<dbReference type="AlphaFoldDB" id="A0AAU9STS6"/>
<proteinExistence type="predicted"/>